<sequence length="61" mass="6868">MAKKLVTQPMEMPIQAIGMEFLSNGKVSQTAICLSTGLPSWKISRLFKRLEILGFIEVEKE</sequence>
<dbReference type="EMBL" id="BART01041088">
    <property type="protein sequence ID" value="GAH23072.1"/>
    <property type="molecule type" value="Genomic_DNA"/>
</dbReference>
<proteinExistence type="predicted"/>
<reference evidence="1" key="1">
    <citation type="journal article" date="2014" name="Front. Microbiol.">
        <title>High frequency of phylogenetically diverse reductive dehalogenase-homologous genes in deep subseafloor sedimentary metagenomes.</title>
        <authorList>
            <person name="Kawai M."/>
            <person name="Futagami T."/>
            <person name="Toyoda A."/>
            <person name="Takaki Y."/>
            <person name="Nishi S."/>
            <person name="Hori S."/>
            <person name="Arai W."/>
            <person name="Tsubouchi T."/>
            <person name="Morono Y."/>
            <person name="Uchiyama I."/>
            <person name="Ito T."/>
            <person name="Fujiyama A."/>
            <person name="Inagaki F."/>
            <person name="Takami H."/>
        </authorList>
    </citation>
    <scope>NUCLEOTIDE SEQUENCE</scope>
    <source>
        <strain evidence="1">Expedition CK06-06</strain>
    </source>
</reference>
<evidence type="ECO:0000313" key="1">
    <source>
        <dbReference type="EMBL" id="GAH23072.1"/>
    </source>
</evidence>
<protein>
    <recommendedName>
        <fullName evidence="2">HTH iclR-type domain-containing protein</fullName>
    </recommendedName>
</protein>
<evidence type="ECO:0008006" key="2">
    <source>
        <dbReference type="Google" id="ProtNLM"/>
    </source>
</evidence>
<organism evidence="1">
    <name type="scientific">marine sediment metagenome</name>
    <dbReference type="NCBI Taxonomy" id="412755"/>
    <lineage>
        <taxon>unclassified sequences</taxon>
        <taxon>metagenomes</taxon>
        <taxon>ecological metagenomes</taxon>
    </lineage>
</organism>
<accession>X1DSE1</accession>
<gene>
    <name evidence="1" type="ORF">S01H4_66381</name>
</gene>
<comment type="caution">
    <text evidence="1">The sequence shown here is derived from an EMBL/GenBank/DDBJ whole genome shotgun (WGS) entry which is preliminary data.</text>
</comment>
<dbReference type="AlphaFoldDB" id="X1DSE1"/>
<feature type="non-terminal residue" evidence="1">
    <location>
        <position position="61"/>
    </location>
</feature>
<name>X1DSE1_9ZZZZ</name>